<evidence type="ECO:0008006" key="3">
    <source>
        <dbReference type="Google" id="ProtNLM"/>
    </source>
</evidence>
<sequence>MSSLSSKNTTCLPTTSSNPTLLFANLQNPLININAATYLPIKLTLLNFPSWRTQLKSFLVGYKLLGYVNGSTPCLLTTIPQKESVVPFFTSAETSFDARAKINKLYANKYRSQMMNLREKLKKSKGTKIVAKYFQNLISIANELALVNSLVSGDELVIHALNGIGFDFRKLQVV</sequence>
<evidence type="ECO:0000313" key="2">
    <source>
        <dbReference type="Proteomes" id="UP000026915"/>
    </source>
</evidence>
<organism evidence="1 2">
    <name type="scientific">Theobroma cacao</name>
    <name type="common">Cacao</name>
    <name type="synonym">Cocoa</name>
    <dbReference type="NCBI Taxonomy" id="3641"/>
    <lineage>
        <taxon>Eukaryota</taxon>
        <taxon>Viridiplantae</taxon>
        <taxon>Streptophyta</taxon>
        <taxon>Embryophyta</taxon>
        <taxon>Tracheophyta</taxon>
        <taxon>Spermatophyta</taxon>
        <taxon>Magnoliopsida</taxon>
        <taxon>eudicotyledons</taxon>
        <taxon>Gunneridae</taxon>
        <taxon>Pentapetalae</taxon>
        <taxon>rosids</taxon>
        <taxon>malvids</taxon>
        <taxon>Malvales</taxon>
        <taxon>Malvaceae</taxon>
        <taxon>Byttnerioideae</taxon>
        <taxon>Theobroma</taxon>
    </lineage>
</organism>
<protein>
    <recommendedName>
        <fullName evidence="3">Retrotransposon Copia-like N-terminal domain-containing protein</fullName>
    </recommendedName>
</protein>
<reference evidence="1 2" key="1">
    <citation type="journal article" date="2013" name="Genome Biol.">
        <title>The genome sequence of the most widely cultivated cacao type and its use to identify candidate genes regulating pod color.</title>
        <authorList>
            <person name="Motamayor J.C."/>
            <person name="Mockaitis K."/>
            <person name="Schmutz J."/>
            <person name="Haiminen N."/>
            <person name="Iii D.L."/>
            <person name="Cornejo O."/>
            <person name="Findley S.D."/>
            <person name="Zheng P."/>
            <person name="Utro F."/>
            <person name="Royaert S."/>
            <person name="Saski C."/>
            <person name="Jenkins J."/>
            <person name="Podicheti R."/>
            <person name="Zhao M."/>
            <person name="Scheffler B.E."/>
            <person name="Stack J.C."/>
            <person name="Feltus F.A."/>
            <person name="Mustiga G.M."/>
            <person name="Amores F."/>
            <person name="Phillips W."/>
            <person name="Marelli J.P."/>
            <person name="May G.D."/>
            <person name="Shapiro H."/>
            <person name="Ma J."/>
            <person name="Bustamante C.D."/>
            <person name="Schnell R.J."/>
            <person name="Main D."/>
            <person name="Gilbert D."/>
            <person name="Parida L."/>
            <person name="Kuhn D.N."/>
        </authorList>
    </citation>
    <scope>NUCLEOTIDE SEQUENCE [LARGE SCALE GENOMIC DNA]</scope>
    <source>
        <strain evidence="2">cv. Matina 1-6</strain>
    </source>
</reference>
<gene>
    <name evidence="1" type="ORF">TCM_038564</name>
</gene>
<dbReference type="PANTHER" id="PTHR47481">
    <property type="match status" value="1"/>
</dbReference>
<proteinExistence type="predicted"/>
<dbReference type="eggNOG" id="KOG0017">
    <property type="taxonomic scope" value="Eukaryota"/>
</dbReference>
<evidence type="ECO:0000313" key="1">
    <source>
        <dbReference type="EMBL" id="EOY31594.1"/>
    </source>
</evidence>
<dbReference type="EMBL" id="CM001887">
    <property type="protein sequence ID" value="EOY31594.1"/>
    <property type="molecule type" value="Genomic_DNA"/>
</dbReference>
<dbReference type="Gramene" id="EOY31594">
    <property type="protein sequence ID" value="EOY31594"/>
    <property type="gene ID" value="TCM_038564"/>
</dbReference>
<dbReference type="OMA" id="VIRARNH"/>
<dbReference type="AlphaFoldDB" id="A0A061GWV8"/>
<dbReference type="InParanoid" id="A0A061GWV8"/>
<dbReference type="HOGENOM" id="CLU_1542813_0_0_1"/>
<dbReference type="PANTHER" id="PTHR47481:SF9">
    <property type="entry name" value="RETROTRANSPOSON GAG DOMAIN-CONTAINING PROTEIN"/>
    <property type="match status" value="1"/>
</dbReference>
<dbReference type="Proteomes" id="UP000026915">
    <property type="component" value="Chromosome 9"/>
</dbReference>
<keyword evidence="2" id="KW-1185">Reference proteome</keyword>
<accession>A0A061GWV8</accession>
<name>A0A061GWV8_THECC</name>